<feature type="region of interest" description="Disordered" evidence="2">
    <location>
        <begin position="267"/>
        <end position="290"/>
    </location>
</feature>
<dbReference type="GeneID" id="106164106"/>
<dbReference type="OrthoDB" id="545063at2759"/>
<name>A0A1S3IHL2_LINAN</name>
<dbReference type="RefSeq" id="XP_013397361.1">
    <property type="nucleotide sequence ID" value="XM_013541907.1"/>
</dbReference>
<dbReference type="PANTHER" id="PTHR22997">
    <property type="entry name" value="PIH1 DOMAIN-CONTAINING PROTEIN 1"/>
    <property type="match status" value="1"/>
</dbReference>
<comment type="similarity">
    <text evidence="1">Belongs to the PIH1 family.</text>
</comment>
<accession>A0A1S3IHL2</accession>
<dbReference type="AlphaFoldDB" id="A0A1S3IHL2"/>
<dbReference type="PANTHER" id="PTHR22997:SF6">
    <property type="entry name" value="PIH1 DOMAIN-CONTAINING PROTEIN 2"/>
    <property type="match status" value="1"/>
</dbReference>
<keyword evidence="4" id="KW-1185">Reference proteome</keyword>
<protein>
    <submittedName>
        <fullName evidence="5">PIH1 domain-containing protein 2</fullName>
    </submittedName>
</protein>
<evidence type="ECO:0000313" key="4">
    <source>
        <dbReference type="Proteomes" id="UP000085678"/>
    </source>
</evidence>
<dbReference type="GO" id="GO:1990904">
    <property type="term" value="C:ribonucleoprotein complex"/>
    <property type="evidence" value="ECO:0007669"/>
    <property type="project" value="TreeGrafter"/>
</dbReference>
<dbReference type="GO" id="GO:0000492">
    <property type="term" value="P:box C/D snoRNP assembly"/>
    <property type="evidence" value="ECO:0007669"/>
    <property type="project" value="TreeGrafter"/>
</dbReference>
<reference evidence="5" key="1">
    <citation type="submission" date="2025-08" db="UniProtKB">
        <authorList>
            <consortium name="RefSeq"/>
        </authorList>
    </citation>
    <scope>IDENTIFICATION</scope>
    <source>
        <tissue evidence="5">Gonads</tissue>
    </source>
</reference>
<evidence type="ECO:0000256" key="2">
    <source>
        <dbReference type="SAM" id="MobiDB-lite"/>
    </source>
</evidence>
<dbReference type="InParanoid" id="A0A1S3IHL2"/>
<proteinExistence type="inferred from homology"/>
<feature type="domain" description="PIH1D1/2/3 CS-like" evidence="3">
    <location>
        <begin position="290"/>
        <end position="358"/>
    </location>
</feature>
<dbReference type="Pfam" id="PF18201">
    <property type="entry name" value="PIH1_CS"/>
    <property type="match status" value="1"/>
</dbReference>
<dbReference type="GO" id="GO:0006364">
    <property type="term" value="P:rRNA processing"/>
    <property type="evidence" value="ECO:0007669"/>
    <property type="project" value="TreeGrafter"/>
</dbReference>
<feature type="compositionally biased region" description="Basic and acidic residues" evidence="2">
    <location>
        <begin position="271"/>
        <end position="284"/>
    </location>
</feature>
<sequence>MTSEEDNSKMLREAQRVWSMLDDMSENNPAAYRKFIDKHVKEGKEFLKPPQPCMCVKTGILKEGYITEKLYVSVFGWNRVPKPKIYDTDPIPVMGSKIMTSRDEEDAYVTAFHFLPEDIKVVSIAFNPQIVQDYGHEAENPAERDALINLGLDYVQDQQKVTISRNYKLLDESTLYKGDLAQLRQGLTQRFQKEDDEYNKQMSDLQKMFGPIAESNESLIGQLSNLTSDDSKVKTSPPVQKETEIRVPGLSKQPSKNTNKANLIQEVSSSGEKDGRTPKHEMCVKDSTGSKPRRVEVKVHLPEVGSVQECELDISEDDLSLTVAEKYELKVTFPEKIRDTYSSAKFSTKSHTLTVNLPTIKQS</sequence>
<dbReference type="InterPro" id="IPR041442">
    <property type="entry name" value="PIH1D1/2/3_CS-like"/>
</dbReference>
<evidence type="ECO:0000259" key="3">
    <source>
        <dbReference type="Pfam" id="PF18201"/>
    </source>
</evidence>
<dbReference type="GO" id="GO:0005737">
    <property type="term" value="C:cytoplasm"/>
    <property type="evidence" value="ECO:0007669"/>
    <property type="project" value="TreeGrafter"/>
</dbReference>
<evidence type="ECO:0000313" key="5">
    <source>
        <dbReference type="RefSeq" id="XP_013397361.1"/>
    </source>
</evidence>
<dbReference type="KEGG" id="lak:106164106"/>
<organism evidence="4 5">
    <name type="scientific">Lingula anatina</name>
    <name type="common">Brachiopod</name>
    <name type="synonym">Lingula unguis</name>
    <dbReference type="NCBI Taxonomy" id="7574"/>
    <lineage>
        <taxon>Eukaryota</taxon>
        <taxon>Metazoa</taxon>
        <taxon>Spiralia</taxon>
        <taxon>Lophotrochozoa</taxon>
        <taxon>Brachiopoda</taxon>
        <taxon>Linguliformea</taxon>
        <taxon>Lingulata</taxon>
        <taxon>Lingulida</taxon>
        <taxon>Linguloidea</taxon>
        <taxon>Lingulidae</taxon>
        <taxon>Lingula</taxon>
    </lineage>
</organism>
<dbReference type="GO" id="GO:0097255">
    <property type="term" value="C:R2TP complex"/>
    <property type="evidence" value="ECO:0007669"/>
    <property type="project" value="TreeGrafter"/>
</dbReference>
<dbReference type="Proteomes" id="UP000085678">
    <property type="component" value="Unplaced"/>
</dbReference>
<gene>
    <name evidence="5" type="primary">LOC106164106</name>
</gene>
<dbReference type="STRING" id="7574.A0A1S3IHL2"/>
<dbReference type="InterPro" id="IPR050734">
    <property type="entry name" value="PIH1/Kintoun_subfamily"/>
</dbReference>
<evidence type="ECO:0000256" key="1">
    <source>
        <dbReference type="ARBA" id="ARBA00008511"/>
    </source>
</evidence>